<evidence type="ECO:0000313" key="2">
    <source>
        <dbReference type="Proteomes" id="UP000827872"/>
    </source>
</evidence>
<accession>A0ACB8FI82</accession>
<organism evidence="1 2">
    <name type="scientific">Sphaerodactylus townsendi</name>
    <dbReference type="NCBI Taxonomy" id="933632"/>
    <lineage>
        <taxon>Eukaryota</taxon>
        <taxon>Metazoa</taxon>
        <taxon>Chordata</taxon>
        <taxon>Craniata</taxon>
        <taxon>Vertebrata</taxon>
        <taxon>Euteleostomi</taxon>
        <taxon>Lepidosauria</taxon>
        <taxon>Squamata</taxon>
        <taxon>Bifurcata</taxon>
        <taxon>Gekkota</taxon>
        <taxon>Sphaerodactylidae</taxon>
        <taxon>Sphaerodactylus</taxon>
    </lineage>
</organism>
<evidence type="ECO:0000313" key="1">
    <source>
        <dbReference type="EMBL" id="KAH8005024.1"/>
    </source>
</evidence>
<keyword evidence="2" id="KW-1185">Reference proteome</keyword>
<protein>
    <submittedName>
        <fullName evidence="1">Uncharacterized protein</fullName>
    </submittedName>
</protein>
<dbReference type="Proteomes" id="UP000827872">
    <property type="component" value="Linkage Group LG04"/>
</dbReference>
<sequence length="135" mass="13962">MPGFSTLWPPPMAWLQHEKTAWAAAEPADKLPAVQRSQALPGQSSCASASCCQRKGPSPARVVPGSFAPQLPPLAQPASQAAVNLANELAASRSSQVSPGQSSHTTAGMGSPLMPLSLPDPARQAPLPPAKVFMF</sequence>
<gene>
    <name evidence="1" type="ORF">K3G42_022479</name>
</gene>
<reference evidence="1" key="1">
    <citation type="submission" date="2021-08" db="EMBL/GenBank/DDBJ databases">
        <title>The first chromosome-level gecko genome reveals the dynamic sex chromosomes of Neotropical dwarf geckos (Sphaerodactylidae: Sphaerodactylus).</title>
        <authorList>
            <person name="Pinto B.J."/>
            <person name="Keating S.E."/>
            <person name="Gamble T."/>
        </authorList>
    </citation>
    <scope>NUCLEOTIDE SEQUENCE</scope>
    <source>
        <strain evidence="1">TG3544</strain>
    </source>
</reference>
<dbReference type="EMBL" id="CM037617">
    <property type="protein sequence ID" value="KAH8005024.1"/>
    <property type="molecule type" value="Genomic_DNA"/>
</dbReference>
<proteinExistence type="predicted"/>
<comment type="caution">
    <text evidence="1">The sequence shown here is derived from an EMBL/GenBank/DDBJ whole genome shotgun (WGS) entry which is preliminary data.</text>
</comment>
<name>A0ACB8FI82_9SAUR</name>